<accession>A0A6A8AAA1</accession>
<evidence type="ECO:0000313" key="2">
    <source>
        <dbReference type="Proteomes" id="UP000435138"/>
    </source>
</evidence>
<dbReference type="InterPro" id="IPR045565">
    <property type="entry name" value="Phage_capsid_2"/>
</dbReference>
<proteinExistence type="predicted"/>
<dbReference type="RefSeq" id="WP_153356149.1">
    <property type="nucleotide sequence ID" value="NZ_WIXI01000047.1"/>
</dbReference>
<gene>
    <name evidence="1" type="ORF">GAO09_19350</name>
</gene>
<reference evidence="1 2" key="1">
    <citation type="submission" date="2019-11" db="EMBL/GenBank/DDBJ databases">
        <title>Genome analysis of Rhizobacterium cereale a novel genus and species isolated from maize roots in North Spain.</title>
        <authorList>
            <person name="Menendez E."/>
            <person name="Flores-Felix J.D."/>
            <person name="Ramirez-Bahena M.-H."/>
            <person name="Igual J.M."/>
            <person name="Garcia-Fraile P."/>
            <person name="Peix A."/>
            <person name="Velazquez E."/>
        </authorList>
    </citation>
    <scope>NUCLEOTIDE SEQUENCE [LARGE SCALE GENOMIC DNA]</scope>
    <source>
        <strain evidence="1 2">RZME27</strain>
    </source>
</reference>
<evidence type="ECO:0000313" key="1">
    <source>
        <dbReference type="EMBL" id="MQY48195.1"/>
    </source>
</evidence>
<name>A0A6A8AAA1_9HYPH</name>
<evidence type="ECO:0008006" key="3">
    <source>
        <dbReference type="Google" id="ProtNLM"/>
    </source>
</evidence>
<dbReference type="AlphaFoldDB" id="A0A6A8AAA1"/>
<dbReference type="EMBL" id="WIXI01000047">
    <property type="protein sequence ID" value="MQY48195.1"/>
    <property type="molecule type" value="Genomic_DNA"/>
</dbReference>
<organism evidence="1 2">
    <name type="scientific">Endobacterium cereale</name>
    <dbReference type="NCBI Taxonomy" id="2663029"/>
    <lineage>
        <taxon>Bacteria</taxon>
        <taxon>Pseudomonadati</taxon>
        <taxon>Pseudomonadota</taxon>
        <taxon>Alphaproteobacteria</taxon>
        <taxon>Hyphomicrobiales</taxon>
        <taxon>Rhizobiaceae</taxon>
        <taxon>Endobacterium</taxon>
    </lineage>
</organism>
<protein>
    <recommendedName>
        <fullName evidence="3">Capsid protein</fullName>
    </recommendedName>
</protein>
<sequence>MAYPVTAAQYRDEWIHEFQRGETYLKDTVSKETITNGHSSAVFAIAGQSSGMSERGVNGLIPTRNANDRQVTAELKEMHSLENNTSFNVFTSQGGKLREVMQKRSRMDAVREIDDEIIRALSTATNVYNGGTAVTMSLGRMVDIVSDLWEGNVDERVTFLHTPKSWARLLTMPNFTSSDYVDRKPLMDEAPRPLIYANAWHMLHNGLPGRTGATAQMFVYAKSAVGHALATDEIKVAAGYNEEQDYSWDRATIYHRALILQQAGVLKVVHDDSAAIT</sequence>
<keyword evidence="2" id="KW-1185">Reference proteome</keyword>
<dbReference type="Proteomes" id="UP000435138">
    <property type="component" value="Unassembled WGS sequence"/>
</dbReference>
<dbReference type="Pfam" id="PF19821">
    <property type="entry name" value="Phage_capsid_2"/>
    <property type="match status" value="1"/>
</dbReference>
<comment type="caution">
    <text evidence="1">The sequence shown here is derived from an EMBL/GenBank/DDBJ whole genome shotgun (WGS) entry which is preliminary data.</text>
</comment>